<keyword evidence="2" id="KW-0949">S-adenosyl-L-methionine</keyword>
<feature type="non-terminal residue" evidence="4">
    <location>
        <position position="215"/>
    </location>
</feature>
<accession>X1GWR7</accession>
<feature type="domain" description="TRM5/TYW2-like methyltransferase" evidence="3">
    <location>
        <begin position="57"/>
        <end position="121"/>
    </location>
</feature>
<evidence type="ECO:0000256" key="1">
    <source>
        <dbReference type="ARBA" id="ARBA00022679"/>
    </source>
</evidence>
<evidence type="ECO:0000259" key="3">
    <source>
        <dbReference type="Pfam" id="PF02475"/>
    </source>
</evidence>
<dbReference type="Pfam" id="PF02475">
    <property type="entry name" value="TRM5-TYW2_MTfase"/>
    <property type="match status" value="1"/>
</dbReference>
<keyword evidence="1" id="KW-0808">Transferase</keyword>
<proteinExistence type="predicted"/>
<organism evidence="4">
    <name type="scientific">marine sediment metagenome</name>
    <dbReference type="NCBI Taxonomy" id="412755"/>
    <lineage>
        <taxon>unclassified sequences</taxon>
        <taxon>metagenomes</taxon>
        <taxon>ecological metagenomes</taxon>
    </lineage>
</organism>
<sequence>MKLNFQGITINKKDLISLIQQTNGFLNPKIELEQYCIDAQSAVDIVFFAGVEFNDIKNKLVIDLGAGTGRLSIACAYLRASYVLSVDIDINALRILKENIIGLGLENIILPLCSDVNHVEFAKLVMLKELHITTIENPPFGVQKKTADRFFLQKAFSFSDVVYSIHLANQKVHQFLTKFIKKFNWEIDYVFPFQLKLNRTYEFHKQKTKFVDVNI</sequence>
<dbReference type="Gene3D" id="3.40.50.150">
    <property type="entry name" value="Vaccinia Virus protein VP39"/>
    <property type="match status" value="1"/>
</dbReference>
<evidence type="ECO:0000256" key="2">
    <source>
        <dbReference type="ARBA" id="ARBA00022691"/>
    </source>
</evidence>
<dbReference type="InterPro" id="IPR029063">
    <property type="entry name" value="SAM-dependent_MTases_sf"/>
</dbReference>
<dbReference type="AlphaFoldDB" id="X1GWR7"/>
<reference evidence="4" key="1">
    <citation type="journal article" date="2014" name="Front. Microbiol.">
        <title>High frequency of phylogenetically diverse reductive dehalogenase-homologous genes in deep subseafloor sedimentary metagenomes.</title>
        <authorList>
            <person name="Kawai M."/>
            <person name="Futagami T."/>
            <person name="Toyoda A."/>
            <person name="Takaki Y."/>
            <person name="Nishi S."/>
            <person name="Hori S."/>
            <person name="Arai W."/>
            <person name="Tsubouchi T."/>
            <person name="Morono Y."/>
            <person name="Uchiyama I."/>
            <person name="Ito T."/>
            <person name="Fujiyama A."/>
            <person name="Inagaki F."/>
            <person name="Takami H."/>
        </authorList>
    </citation>
    <scope>NUCLEOTIDE SEQUENCE</scope>
    <source>
        <strain evidence="4">Expedition CK06-06</strain>
    </source>
</reference>
<name>X1GWR7_9ZZZZ</name>
<gene>
    <name evidence="4" type="ORF">S03H2_17293</name>
</gene>
<dbReference type="PANTHER" id="PTHR23290:SF0">
    <property type="entry name" value="RRNA N6-ADENOSINE-METHYLTRANSFERASE METTL5"/>
    <property type="match status" value="1"/>
</dbReference>
<dbReference type="CDD" id="cd02440">
    <property type="entry name" value="AdoMet_MTases"/>
    <property type="match status" value="1"/>
</dbReference>
<dbReference type="GO" id="GO:0016740">
    <property type="term" value="F:transferase activity"/>
    <property type="evidence" value="ECO:0007669"/>
    <property type="project" value="UniProtKB-KW"/>
</dbReference>
<dbReference type="InterPro" id="IPR056743">
    <property type="entry name" value="TRM5-TYW2-like_MTfase"/>
</dbReference>
<comment type="caution">
    <text evidence="4">The sequence shown here is derived from an EMBL/GenBank/DDBJ whole genome shotgun (WGS) entry which is preliminary data.</text>
</comment>
<evidence type="ECO:0000313" key="4">
    <source>
        <dbReference type="EMBL" id="GAH46039.1"/>
    </source>
</evidence>
<dbReference type="EMBL" id="BARU01008907">
    <property type="protein sequence ID" value="GAH46039.1"/>
    <property type="molecule type" value="Genomic_DNA"/>
</dbReference>
<protein>
    <recommendedName>
        <fullName evidence="3">TRM5/TYW2-like methyltransferase domain-containing protein</fullName>
    </recommendedName>
</protein>
<dbReference type="SUPFAM" id="SSF53335">
    <property type="entry name" value="S-adenosyl-L-methionine-dependent methyltransferases"/>
    <property type="match status" value="1"/>
</dbReference>
<dbReference type="PANTHER" id="PTHR23290">
    <property type="entry name" value="RRNA N6-ADENOSINE-METHYLTRANSFERASE METTL5"/>
    <property type="match status" value="1"/>
</dbReference>
<dbReference type="InterPro" id="IPR051720">
    <property type="entry name" value="rRNA_MeTrfase/Polyamine_Synth"/>
</dbReference>